<dbReference type="Gene3D" id="3.40.50.150">
    <property type="entry name" value="Vaccinia Virus protein VP39"/>
    <property type="match status" value="1"/>
</dbReference>
<organism evidence="8 9">
    <name type="scientific">Phyllachora maydis</name>
    <dbReference type="NCBI Taxonomy" id="1825666"/>
    <lineage>
        <taxon>Eukaryota</taxon>
        <taxon>Fungi</taxon>
        <taxon>Dikarya</taxon>
        <taxon>Ascomycota</taxon>
        <taxon>Pezizomycotina</taxon>
        <taxon>Sordariomycetes</taxon>
        <taxon>Sordariomycetidae</taxon>
        <taxon>Phyllachorales</taxon>
        <taxon>Phyllachoraceae</taxon>
        <taxon>Phyllachora</taxon>
    </lineage>
</organism>
<dbReference type="AlphaFoldDB" id="A0AAD9I0I6"/>
<evidence type="ECO:0000259" key="6">
    <source>
        <dbReference type="Pfam" id="PF00891"/>
    </source>
</evidence>
<feature type="chain" id="PRO_5042153484" description="O-methyltransferase" evidence="5">
    <location>
        <begin position="32"/>
        <end position="477"/>
    </location>
</feature>
<dbReference type="InterPro" id="IPR001077">
    <property type="entry name" value="COMT_C"/>
</dbReference>
<dbReference type="GO" id="GO:0008171">
    <property type="term" value="F:O-methyltransferase activity"/>
    <property type="evidence" value="ECO:0007669"/>
    <property type="project" value="InterPro"/>
</dbReference>
<feature type="signal peptide" evidence="5">
    <location>
        <begin position="1"/>
        <end position="31"/>
    </location>
</feature>
<dbReference type="Pfam" id="PF00891">
    <property type="entry name" value="Methyltransf_2"/>
    <property type="match status" value="1"/>
</dbReference>
<dbReference type="GO" id="GO:0032259">
    <property type="term" value="P:methylation"/>
    <property type="evidence" value="ECO:0007669"/>
    <property type="project" value="UniProtKB-KW"/>
</dbReference>
<protein>
    <recommendedName>
        <fullName evidence="10">O-methyltransferase</fullName>
    </recommendedName>
</protein>
<dbReference type="InterPro" id="IPR036390">
    <property type="entry name" value="WH_DNA-bd_sf"/>
</dbReference>
<keyword evidence="1" id="KW-0489">Methyltransferase</keyword>
<dbReference type="Proteomes" id="UP001217918">
    <property type="component" value="Unassembled WGS sequence"/>
</dbReference>
<evidence type="ECO:0000259" key="7">
    <source>
        <dbReference type="Pfam" id="PF08100"/>
    </source>
</evidence>
<dbReference type="SUPFAM" id="SSF53335">
    <property type="entry name" value="S-adenosyl-L-methionine-dependent methyltransferases"/>
    <property type="match status" value="1"/>
</dbReference>
<keyword evidence="2" id="KW-0808">Transferase</keyword>
<dbReference type="InterPro" id="IPR036388">
    <property type="entry name" value="WH-like_DNA-bd_sf"/>
</dbReference>
<dbReference type="EMBL" id="JAQQPM010000002">
    <property type="protein sequence ID" value="KAK2068350.1"/>
    <property type="molecule type" value="Genomic_DNA"/>
</dbReference>
<evidence type="ECO:0000256" key="1">
    <source>
        <dbReference type="ARBA" id="ARBA00022603"/>
    </source>
</evidence>
<gene>
    <name evidence="8" type="ORF">P8C59_002991</name>
</gene>
<dbReference type="InterPro" id="IPR016461">
    <property type="entry name" value="COMT-like"/>
</dbReference>
<dbReference type="InterPro" id="IPR029063">
    <property type="entry name" value="SAM-dependent_MTases_sf"/>
</dbReference>
<dbReference type="Gene3D" id="1.10.10.10">
    <property type="entry name" value="Winged helix-like DNA-binding domain superfamily/Winged helix DNA-binding domain"/>
    <property type="match status" value="1"/>
</dbReference>
<reference evidence="8" key="1">
    <citation type="journal article" date="2023" name="Mol. Plant Microbe Interact.">
        <title>Elucidating the Obligate Nature and Biological Capacity of an Invasive Fungal Corn Pathogen.</title>
        <authorList>
            <person name="MacCready J.S."/>
            <person name="Roggenkamp E.M."/>
            <person name="Gdanetz K."/>
            <person name="Chilvers M.I."/>
        </authorList>
    </citation>
    <scope>NUCLEOTIDE SEQUENCE</scope>
    <source>
        <strain evidence="8">PM02</strain>
    </source>
</reference>
<comment type="caution">
    <text evidence="8">The sequence shown here is derived from an EMBL/GenBank/DDBJ whole genome shotgun (WGS) entry which is preliminary data.</text>
</comment>
<feature type="domain" description="O-methyltransferase C-terminal" evidence="6">
    <location>
        <begin position="289"/>
        <end position="448"/>
    </location>
</feature>
<evidence type="ECO:0000256" key="4">
    <source>
        <dbReference type="SAM" id="MobiDB-lite"/>
    </source>
</evidence>
<evidence type="ECO:0008006" key="10">
    <source>
        <dbReference type="Google" id="ProtNLM"/>
    </source>
</evidence>
<feature type="domain" description="O-methyltransferase dimerisation" evidence="7">
    <location>
        <begin position="89"/>
        <end position="160"/>
    </location>
</feature>
<sequence length="477" mass="50110">MTTPAQPRPTRQQHLAALLAHLAAAAASLSAEWDKEDAAGAGGAGASRPALPSPRACAAERAMLAGAGRLVALVQDPRARINTLTVAHFAARALHVVVEAGVPALVPTGEGAAVEGLAARTGLDAGKLRRLLRTLVAHHVFVEVEHGRFAHNEASTVLAQDAGVRDWVLTSAMQFPAATHLPAVLRDERLGPSYSPADTAFARVHRTRGPFFAWLAGAEGRPRSPPPSSSSSSSPPRVGGMTVESEAPRIGARSWRDVFNVAMGGLSDTFYAGLEHDYPWGRVGEDGTGLVVDVGGGIGTSALQLHRLYPRLRLVVQDLPAMMAQAERYWAIEAPDALASGQARLMEQDFFDANAVVGAHVYWVRSVCHDWSDAQLAQILGNLAKAMGPHSRLLLGEMVMPTSCGDTAPAPVFASVFAHLADMAMMAVTNGQERTLAEYDAVVSAAGLRVVKVWPCRGLASVIECRKAAAAAAAAAA</sequence>
<dbReference type="Pfam" id="PF08100">
    <property type="entry name" value="Dimerisation"/>
    <property type="match status" value="1"/>
</dbReference>
<evidence type="ECO:0000313" key="9">
    <source>
        <dbReference type="Proteomes" id="UP001217918"/>
    </source>
</evidence>
<dbReference type="PANTHER" id="PTHR43712:SF2">
    <property type="entry name" value="O-METHYLTRANSFERASE CICE"/>
    <property type="match status" value="1"/>
</dbReference>
<evidence type="ECO:0000256" key="5">
    <source>
        <dbReference type="SAM" id="SignalP"/>
    </source>
</evidence>
<evidence type="ECO:0000256" key="3">
    <source>
        <dbReference type="ARBA" id="ARBA00022691"/>
    </source>
</evidence>
<evidence type="ECO:0000256" key="2">
    <source>
        <dbReference type="ARBA" id="ARBA00022679"/>
    </source>
</evidence>
<dbReference type="InterPro" id="IPR012967">
    <property type="entry name" value="COMT_dimerisation"/>
</dbReference>
<keyword evidence="9" id="KW-1185">Reference proteome</keyword>
<keyword evidence="3" id="KW-0949">S-adenosyl-L-methionine</keyword>
<dbReference type="PROSITE" id="PS51683">
    <property type="entry name" value="SAM_OMT_II"/>
    <property type="match status" value="1"/>
</dbReference>
<dbReference type="SUPFAM" id="SSF46785">
    <property type="entry name" value="Winged helix' DNA-binding domain"/>
    <property type="match status" value="1"/>
</dbReference>
<accession>A0AAD9I0I6</accession>
<proteinExistence type="predicted"/>
<dbReference type="GO" id="GO:0046983">
    <property type="term" value="F:protein dimerization activity"/>
    <property type="evidence" value="ECO:0007669"/>
    <property type="project" value="InterPro"/>
</dbReference>
<evidence type="ECO:0000313" key="8">
    <source>
        <dbReference type="EMBL" id="KAK2068350.1"/>
    </source>
</evidence>
<dbReference type="PANTHER" id="PTHR43712">
    <property type="entry name" value="PUTATIVE (AFU_ORTHOLOGUE AFUA_4G14580)-RELATED"/>
    <property type="match status" value="1"/>
</dbReference>
<name>A0AAD9I0I6_9PEZI</name>
<feature type="region of interest" description="Disordered" evidence="4">
    <location>
        <begin position="217"/>
        <end position="246"/>
    </location>
</feature>
<keyword evidence="5" id="KW-0732">Signal</keyword>